<dbReference type="GO" id="GO:0005634">
    <property type="term" value="C:nucleus"/>
    <property type="evidence" value="ECO:0007669"/>
    <property type="project" value="UniProtKB-SubCell"/>
</dbReference>
<dbReference type="Proteomes" id="UP001217918">
    <property type="component" value="Unassembled WGS sequence"/>
</dbReference>
<evidence type="ECO:0000256" key="3">
    <source>
        <dbReference type="ARBA" id="ARBA00023242"/>
    </source>
</evidence>
<feature type="region of interest" description="Disordered" evidence="4">
    <location>
        <begin position="644"/>
        <end position="680"/>
    </location>
</feature>
<dbReference type="PANTHER" id="PTHR15052">
    <property type="entry name" value="RNA POLYMERASE III TRANSCRIPTION INITIATION FACTOR COMPLEX SUBUNIT"/>
    <property type="match status" value="1"/>
</dbReference>
<evidence type="ECO:0000256" key="1">
    <source>
        <dbReference type="ARBA" id="ARBA00004123"/>
    </source>
</evidence>
<dbReference type="EMBL" id="JAQQPM010000006">
    <property type="protein sequence ID" value="KAK2072404.1"/>
    <property type="molecule type" value="Genomic_DNA"/>
</dbReference>
<dbReference type="SUPFAM" id="SSF50978">
    <property type="entry name" value="WD40 repeat-like"/>
    <property type="match status" value="1"/>
</dbReference>
<accession>A0AAD9MCV3</accession>
<evidence type="ECO:0000256" key="2">
    <source>
        <dbReference type="ARBA" id="ARBA00023163"/>
    </source>
</evidence>
<evidence type="ECO:0000256" key="4">
    <source>
        <dbReference type="SAM" id="MobiDB-lite"/>
    </source>
</evidence>
<feature type="region of interest" description="Disordered" evidence="4">
    <location>
        <begin position="45"/>
        <end position="93"/>
    </location>
</feature>
<dbReference type="Gene3D" id="2.130.10.10">
    <property type="entry name" value="YVTN repeat-like/Quinoprotein amine dehydrogenase"/>
    <property type="match status" value="1"/>
</dbReference>
<dbReference type="PANTHER" id="PTHR15052:SF2">
    <property type="entry name" value="GENERAL TRANSCRIPTION FACTOR 3C POLYPEPTIDE 2"/>
    <property type="match status" value="1"/>
</dbReference>
<organism evidence="5 6">
    <name type="scientific">Phyllachora maydis</name>
    <dbReference type="NCBI Taxonomy" id="1825666"/>
    <lineage>
        <taxon>Eukaryota</taxon>
        <taxon>Fungi</taxon>
        <taxon>Dikarya</taxon>
        <taxon>Ascomycota</taxon>
        <taxon>Pezizomycotina</taxon>
        <taxon>Sordariomycetes</taxon>
        <taxon>Sordariomycetidae</taxon>
        <taxon>Phyllachorales</taxon>
        <taxon>Phyllachoraceae</taxon>
        <taxon>Phyllachora</taxon>
    </lineage>
</organism>
<proteinExistence type="predicted"/>
<keyword evidence="3" id="KW-0539">Nucleus</keyword>
<comment type="caution">
    <text evidence="5">The sequence shown here is derived from an EMBL/GenBank/DDBJ whole genome shotgun (WGS) entry which is preliminary data.</text>
</comment>
<dbReference type="AlphaFoldDB" id="A0AAD9MCV3"/>
<comment type="subcellular location">
    <subcellularLocation>
        <location evidence="1">Nucleus</location>
    </subcellularLocation>
</comment>
<evidence type="ECO:0000313" key="6">
    <source>
        <dbReference type="Proteomes" id="UP001217918"/>
    </source>
</evidence>
<evidence type="ECO:0000313" key="5">
    <source>
        <dbReference type="EMBL" id="KAK2072404.1"/>
    </source>
</evidence>
<gene>
    <name evidence="5" type="ORF">P8C59_006761</name>
</gene>
<name>A0AAD9MCV3_9PEZI</name>
<sequence length="735" mass="80340">MRRSLRKARPSRGCYTEAMAIEREAGGDSASEFDADAAVELADADADAAMTGTDEDDNGDLEAPCRAAREKRTPADGSSGGKSHHQIPEFPLDPRYSARTYHGPLRRDSRHNALRRIMYGPDFKRIRLIWEVEMRFAAFATLPPRWALEDPHGVMPSPWVPDRFEADEAEAALRWYAALRAEMDRGRLQRSREVPAAEALLPRPPGPLALLTGPLGRQVETGLRPGTALSVVQSGLPVSEAGDVEEAAPNGWFLDLGGIPLAMAWTPTLATDTGDEVPLQLLAISAVPFEDQTWSTMKRKEEATDGTKDCESVGSIQFWSFQGKKTPGQVVAPSCALPTLKFVKSFGWGRPRRLQWCPVPLTPAGSYGLLAVLCGDGKARVLDIRLGSKTTGAVQHEWIESAITLGELNEYLSEVTCLSWVNANRIVLGHRDGCITLWSVHPRRLLQRIPVQSSYVLEVCSGYPSYPYLVASVPVSGCVTVTDLARPPSAEATYVPIQGFNFQPNTLCWCELLHGWVAAYPTTTTGLAFLHARFPSQPKSVFSGSHNLMSASTGSAHPYLLVGCADGSVWSASLVASLFRERKMPVWKQEVFENEYRPPADGGSTSTSTLRGAVRVLQGFVPETNIEPTRSVFKDYRLQAALERAGAPTKGKKRDRPREAFVDDSEASGGEAETAAADEGQRPVEFMDYLDARVVMHEPLTRVTVVAWNPNLDFSCWAAVAMGSGLVRVMDMGVE</sequence>
<keyword evidence="6" id="KW-1185">Reference proteome</keyword>
<dbReference type="InterPro" id="IPR015943">
    <property type="entry name" value="WD40/YVTN_repeat-like_dom_sf"/>
</dbReference>
<dbReference type="GO" id="GO:0006383">
    <property type="term" value="P:transcription by RNA polymerase III"/>
    <property type="evidence" value="ECO:0007669"/>
    <property type="project" value="TreeGrafter"/>
</dbReference>
<reference evidence="5" key="1">
    <citation type="journal article" date="2023" name="Mol. Plant Microbe Interact.">
        <title>Elucidating the Obligate Nature and Biological Capacity of an Invasive Fungal Corn Pathogen.</title>
        <authorList>
            <person name="MacCready J.S."/>
            <person name="Roggenkamp E.M."/>
            <person name="Gdanetz K."/>
            <person name="Chilvers M.I."/>
        </authorList>
    </citation>
    <scope>NUCLEOTIDE SEQUENCE</scope>
    <source>
        <strain evidence="5">PM02</strain>
    </source>
</reference>
<dbReference type="GO" id="GO:0000127">
    <property type="term" value="C:transcription factor TFIIIC complex"/>
    <property type="evidence" value="ECO:0007669"/>
    <property type="project" value="TreeGrafter"/>
</dbReference>
<protein>
    <submittedName>
        <fullName evidence="5">Uncharacterized protein</fullName>
    </submittedName>
</protein>
<feature type="compositionally biased region" description="Low complexity" evidence="4">
    <location>
        <begin position="667"/>
        <end position="678"/>
    </location>
</feature>
<dbReference type="InterPro" id="IPR052416">
    <property type="entry name" value="GTF3C_component"/>
</dbReference>
<dbReference type="InterPro" id="IPR036322">
    <property type="entry name" value="WD40_repeat_dom_sf"/>
</dbReference>
<keyword evidence="2" id="KW-0804">Transcription</keyword>